<dbReference type="PANTHER" id="PTHR30121">
    <property type="entry name" value="UNCHARACTERIZED PROTEIN YJGR-RELATED"/>
    <property type="match status" value="1"/>
</dbReference>
<dbReference type="Pfam" id="PF19044">
    <property type="entry name" value="P-loop_TraG"/>
    <property type="match status" value="1"/>
</dbReference>
<comment type="caution">
    <text evidence="8">The sequence shown here is derived from an EMBL/GenBank/DDBJ whole genome shotgun (WGS) entry which is preliminary data.</text>
</comment>
<keyword evidence="3" id="KW-0067">ATP-binding</keyword>
<feature type="domain" description="CagE TrbE VirB component of type IV transporter system central" evidence="6">
    <location>
        <begin position="184"/>
        <end position="388"/>
    </location>
</feature>
<dbReference type="SUPFAM" id="SSF52540">
    <property type="entry name" value="P-loop containing nucleoside triphosphate hydrolases"/>
    <property type="match status" value="1"/>
</dbReference>
<dbReference type="InterPro" id="IPR051162">
    <property type="entry name" value="T4SS_component"/>
</dbReference>
<gene>
    <name evidence="8" type="ORF">GCM10022280_10570</name>
</gene>
<dbReference type="InterPro" id="IPR043964">
    <property type="entry name" value="P-loop_TraG"/>
</dbReference>
<keyword evidence="9" id="KW-1185">Reference proteome</keyword>
<dbReference type="InterPro" id="IPR004346">
    <property type="entry name" value="CagE_TrbE_VirB"/>
</dbReference>
<comment type="similarity">
    <text evidence="1">Belongs to the TrbE/VirB4 family.</text>
</comment>
<reference evidence="9" key="1">
    <citation type="journal article" date="2019" name="Int. J. Syst. Evol. Microbiol.">
        <title>The Global Catalogue of Microorganisms (GCM) 10K type strain sequencing project: providing services to taxonomists for standard genome sequencing and annotation.</title>
        <authorList>
            <consortium name="The Broad Institute Genomics Platform"/>
            <consortium name="The Broad Institute Genome Sequencing Center for Infectious Disease"/>
            <person name="Wu L."/>
            <person name="Ma J."/>
        </authorList>
    </citation>
    <scope>NUCLEOTIDE SEQUENCE [LARGE SCALE GENOMIC DNA]</scope>
    <source>
        <strain evidence="9">JCM 17563</strain>
    </source>
</reference>
<dbReference type="InterPro" id="IPR027417">
    <property type="entry name" value="P-loop_NTPase"/>
</dbReference>
<dbReference type="PANTHER" id="PTHR30121:SF12">
    <property type="entry name" value="TYPE IV SECRETION SYSTEM PROTEIN CAGE"/>
    <property type="match status" value="1"/>
</dbReference>
<evidence type="ECO:0000313" key="9">
    <source>
        <dbReference type="Proteomes" id="UP001500235"/>
    </source>
</evidence>
<evidence type="ECO:0000256" key="2">
    <source>
        <dbReference type="ARBA" id="ARBA00022741"/>
    </source>
</evidence>
<dbReference type="InterPro" id="IPR018145">
    <property type="entry name" value="CagE_TrbE_VirB_cntrl_dom"/>
</dbReference>
<dbReference type="Gene3D" id="3.40.50.300">
    <property type="entry name" value="P-loop containing nucleotide triphosphate hydrolases"/>
    <property type="match status" value="2"/>
</dbReference>
<dbReference type="Proteomes" id="UP001500235">
    <property type="component" value="Unassembled WGS sequence"/>
</dbReference>
<evidence type="ECO:0000259" key="6">
    <source>
        <dbReference type="Pfam" id="PF03135"/>
    </source>
</evidence>
<keyword evidence="4" id="KW-0843">Virulence</keyword>
<proteinExistence type="inferred from homology"/>
<dbReference type="EMBL" id="BAABBQ010000001">
    <property type="protein sequence ID" value="GAA4014074.1"/>
    <property type="molecule type" value="Genomic_DNA"/>
</dbReference>
<name>A0ABP7SNH8_9SPHN</name>
<protein>
    <recommendedName>
        <fullName evidence="5">Type IV secretion system protein virB4</fullName>
    </recommendedName>
</protein>
<evidence type="ECO:0000256" key="4">
    <source>
        <dbReference type="ARBA" id="ARBA00023026"/>
    </source>
</evidence>
<keyword evidence="2" id="KW-0547">Nucleotide-binding</keyword>
<accession>A0ABP7SNH8</accession>
<evidence type="ECO:0000313" key="8">
    <source>
        <dbReference type="EMBL" id="GAA4014074.1"/>
    </source>
</evidence>
<dbReference type="NCBIfam" id="TIGR00929">
    <property type="entry name" value="VirB4_CagE"/>
    <property type="match status" value="1"/>
</dbReference>
<evidence type="ECO:0000256" key="3">
    <source>
        <dbReference type="ARBA" id="ARBA00022840"/>
    </source>
</evidence>
<organism evidence="8 9">
    <name type="scientific">Sphingomonas swuensis</name>
    <dbReference type="NCBI Taxonomy" id="977800"/>
    <lineage>
        <taxon>Bacteria</taxon>
        <taxon>Pseudomonadati</taxon>
        <taxon>Pseudomonadota</taxon>
        <taxon>Alphaproteobacteria</taxon>
        <taxon>Sphingomonadales</taxon>
        <taxon>Sphingomonadaceae</taxon>
        <taxon>Sphingomonas</taxon>
    </lineage>
</organism>
<evidence type="ECO:0000259" key="7">
    <source>
        <dbReference type="Pfam" id="PF19044"/>
    </source>
</evidence>
<evidence type="ECO:0000256" key="1">
    <source>
        <dbReference type="ARBA" id="ARBA00006512"/>
    </source>
</evidence>
<sequence>MTSRQPTTKGLAGWARKEQRAGDRLPYRRLLDERTVELRDGSLMRCLHVPGMAFETADADELNHAQGVREMLLRSTLDARFILYRHIIRRPISTSLSAIEGPAFARHLDEEWRARLGGRQLFVNDQFLTIIRRPARGKTGWPERIARKLSRKRLAAEHDPKALRDLDAAATALVAGLADYGARVLGGYEGPGGRCSEPCELLSALFNGELRPVLAPDPQIDLGHHLPYSRVSFGLDAFERRGPSGRGFAGTLSIKEYPGTTRPGMIDGLLRLPLALILTESFAPADRQIAKERMDLAIRRLRSTDEEATTERREMLGAKDALAAGHSAFGDHHLSLSLMVGDLATLDEAVAEAGAALADLGAIAVREDVNLEPSFWAQFPGNEEFIVRRALLSSANAASFLSLHGFPLGRADGNHWGEAAALFETTSATPYHFNFHENDLGNFTVIGPSGSGKTVVLNFLAAQAQRFAPRTVIFDKDRGAEIFVRAMDGHYARLSAGQATGFNPLHLPDTPTNRAFLREWLGVLLQVASGQELRIIAEAVDACFEHDPAFRRLRHFRELLAGNSRPEEGDLVSRLGPWVGSGEHAWLFDNAEDELDLSRTLVGFDMTALLDNPRLRTPTMLYLFHRIDERLSGEPALILIDEGWKALDDPVFTGRIRDWLKTLRKRNALVGFGTQSARDALESSISSAIVEQTATGIFMPNAKARAEDYCTGFGLSEHELELIRALPVQSRCFLVRHANHSVVVRLDLSGMPEVLTVLSGREASVRRLDGLREIYGDHPAAWYPHLTGSRWPLGPDDDGMPWLEAAE</sequence>
<dbReference type="RefSeq" id="WP_344706331.1">
    <property type="nucleotide sequence ID" value="NZ_BAABBQ010000001.1"/>
</dbReference>
<evidence type="ECO:0000256" key="5">
    <source>
        <dbReference type="ARBA" id="ARBA00023635"/>
    </source>
</evidence>
<feature type="domain" description="TraG P-loop" evidence="7">
    <location>
        <begin position="442"/>
        <end position="723"/>
    </location>
</feature>
<dbReference type="Pfam" id="PF03135">
    <property type="entry name" value="CagE_TrbE_VirB"/>
    <property type="match status" value="1"/>
</dbReference>